<proteinExistence type="predicted"/>
<dbReference type="EMBL" id="JBBPBM010000066">
    <property type="protein sequence ID" value="KAK8514812.1"/>
    <property type="molecule type" value="Genomic_DNA"/>
</dbReference>
<reference evidence="1 3" key="1">
    <citation type="journal article" date="2024" name="G3 (Bethesda)">
        <title>Genome assembly of Hibiscus sabdariffa L. provides insights into metabolisms of medicinal natural products.</title>
        <authorList>
            <person name="Kim T."/>
        </authorList>
    </citation>
    <scope>NUCLEOTIDE SEQUENCE [LARGE SCALE GENOMIC DNA]</scope>
    <source>
        <strain evidence="1">TK-2024</strain>
        <tissue evidence="1">Old leaves</tissue>
    </source>
</reference>
<dbReference type="Proteomes" id="UP001472677">
    <property type="component" value="Unassembled WGS sequence"/>
</dbReference>
<protein>
    <submittedName>
        <fullName evidence="1">Uncharacterized protein</fullName>
    </submittedName>
</protein>
<keyword evidence="3" id="KW-1185">Reference proteome</keyword>
<accession>A0ABR2C6A8</accession>
<evidence type="ECO:0000313" key="2">
    <source>
        <dbReference type="EMBL" id="KAK8514821.1"/>
    </source>
</evidence>
<evidence type="ECO:0000313" key="3">
    <source>
        <dbReference type="Proteomes" id="UP001472677"/>
    </source>
</evidence>
<sequence length="172" mass="19137">MKAIKELHRGCHVPLAVCQISVHLLHLNEEQSGHRQRVNLADDSLCKLSTASVPSLEHKEKNQVLEEAGEEEVIKVEAEKSGFLNKPILAFNGSRPRGHPSSCIYNTSKQMNQTSGKYPLCHEMIIPNGKEQVFAFERKGTIALSPGQDKGQHCTAKPDQGSWLHTSPFLLY</sequence>
<name>A0ABR2C6A8_9ROSI</name>
<dbReference type="EMBL" id="JBBPBM010000066">
    <property type="protein sequence ID" value="KAK8514821.1"/>
    <property type="molecule type" value="Genomic_DNA"/>
</dbReference>
<gene>
    <name evidence="1" type="ORF">V6N12_057708</name>
    <name evidence="2" type="ORF">V6N12_057717</name>
</gene>
<evidence type="ECO:0000313" key="1">
    <source>
        <dbReference type="EMBL" id="KAK8514812.1"/>
    </source>
</evidence>
<organism evidence="1 3">
    <name type="scientific">Hibiscus sabdariffa</name>
    <name type="common">roselle</name>
    <dbReference type="NCBI Taxonomy" id="183260"/>
    <lineage>
        <taxon>Eukaryota</taxon>
        <taxon>Viridiplantae</taxon>
        <taxon>Streptophyta</taxon>
        <taxon>Embryophyta</taxon>
        <taxon>Tracheophyta</taxon>
        <taxon>Spermatophyta</taxon>
        <taxon>Magnoliopsida</taxon>
        <taxon>eudicotyledons</taxon>
        <taxon>Gunneridae</taxon>
        <taxon>Pentapetalae</taxon>
        <taxon>rosids</taxon>
        <taxon>malvids</taxon>
        <taxon>Malvales</taxon>
        <taxon>Malvaceae</taxon>
        <taxon>Malvoideae</taxon>
        <taxon>Hibiscus</taxon>
    </lineage>
</organism>
<comment type="caution">
    <text evidence="1">The sequence shown here is derived from an EMBL/GenBank/DDBJ whole genome shotgun (WGS) entry which is preliminary data.</text>
</comment>